<gene>
    <name evidence="3" type="ORF">GGR48_000566</name>
</gene>
<dbReference type="Gene3D" id="3.90.550.10">
    <property type="entry name" value="Spore Coat Polysaccharide Biosynthesis Protein SpsA, Chain A"/>
    <property type="match status" value="1"/>
</dbReference>
<organism evidence="3 4">
    <name type="scientific">Sphingomonas pseudosanguinis</name>
    <dbReference type="NCBI Taxonomy" id="413712"/>
    <lineage>
        <taxon>Bacteria</taxon>
        <taxon>Pseudomonadati</taxon>
        <taxon>Pseudomonadota</taxon>
        <taxon>Alphaproteobacteria</taxon>
        <taxon>Sphingomonadales</taxon>
        <taxon>Sphingomonadaceae</taxon>
        <taxon>Sphingomonas</taxon>
    </lineage>
</organism>
<dbReference type="InterPro" id="IPR029044">
    <property type="entry name" value="Nucleotide-diphossugar_trans"/>
</dbReference>
<dbReference type="AlphaFoldDB" id="A0A7W6A9R2"/>
<dbReference type="RefSeq" id="WP_183950364.1">
    <property type="nucleotide sequence ID" value="NZ_JACIDH010000001.1"/>
</dbReference>
<keyword evidence="4" id="KW-1185">Reference proteome</keyword>
<dbReference type="EMBL" id="JACIDH010000001">
    <property type="protein sequence ID" value="MBB3878163.1"/>
    <property type="molecule type" value="Genomic_DNA"/>
</dbReference>
<evidence type="ECO:0000259" key="2">
    <source>
        <dbReference type="Pfam" id="PF00535"/>
    </source>
</evidence>
<dbReference type="Pfam" id="PF00535">
    <property type="entry name" value="Glycos_transf_2"/>
    <property type="match status" value="1"/>
</dbReference>
<dbReference type="SUPFAM" id="SSF53448">
    <property type="entry name" value="Nucleotide-diphospho-sugar transferases"/>
    <property type="match status" value="1"/>
</dbReference>
<evidence type="ECO:0000313" key="4">
    <source>
        <dbReference type="Proteomes" id="UP000538670"/>
    </source>
</evidence>
<dbReference type="PANTHER" id="PTHR43630:SF2">
    <property type="entry name" value="GLYCOSYLTRANSFERASE"/>
    <property type="match status" value="1"/>
</dbReference>
<protein>
    <submittedName>
        <fullName evidence="3">Tetratricopeptide (TPR) repeat protein</fullName>
    </submittedName>
</protein>
<proteinExistence type="inferred from homology"/>
<evidence type="ECO:0000313" key="3">
    <source>
        <dbReference type="EMBL" id="MBB3878163.1"/>
    </source>
</evidence>
<evidence type="ECO:0000256" key="1">
    <source>
        <dbReference type="ARBA" id="ARBA00038494"/>
    </source>
</evidence>
<reference evidence="3 4" key="1">
    <citation type="submission" date="2020-08" db="EMBL/GenBank/DDBJ databases">
        <title>Genomic Encyclopedia of Type Strains, Phase IV (KMG-IV): sequencing the most valuable type-strain genomes for metagenomic binning, comparative biology and taxonomic classification.</title>
        <authorList>
            <person name="Goeker M."/>
        </authorList>
    </citation>
    <scope>NUCLEOTIDE SEQUENCE [LARGE SCALE GENOMIC DNA]</scope>
    <source>
        <strain evidence="3 4">DSM 19512</strain>
    </source>
</reference>
<comment type="similarity">
    <text evidence="1">Belongs to the glycosyltransferase 2 family. WaaE/KdtX subfamily.</text>
</comment>
<dbReference type="Proteomes" id="UP000538670">
    <property type="component" value="Unassembled WGS sequence"/>
</dbReference>
<dbReference type="InterPro" id="IPR011990">
    <property type="entry name" value="TPR-like_helical_dom_sf"/>
</dbReference>
<accession>A0A7W6A9R2</accession>
<dbReference type="InterPro" id="IPR001173">
    <property type="entry name" value="Glyco_trans_2-like"/>
</dbReference>
<dbReference type="CDD" id="cd02511">
    <property type="entry name" value="Beta4Glucosyltransferase"/>
    <property type="match status" value="1"/>
</dbReference>
<comment type="caution">
    <text evidence="3">The sequence shown here is derived from an EMBL/GenBank/DDBJ whole genome shotgun (WGS) entry which is preliminary data.</text>
</comment>
<dbReference type="PANTHER" id="PTHR43630">
    <property type="entry name" value="POLY-BETA-1,6-N-ACETYL-D-GLUCOSAMINE SYNTHASE"/>
    <property type="match status" value="1"/>
</dbReference>
<name>A0A7W6A9R2_9SPHN</name>
<dbReference type="Gene3D" id="1.25.40.10">
    <property type="entry name" value="Tetratricopeptide repeat domain"/>
    <property type="match status" value="1"/>
</dbReference>
<feature type="domain" description="Glycosyltransferase 2-like" evidence="2">
    <location>
        <begin position="12"/>
        <end position="91"/>
    </location>
</feature>
<sequence length="335" mass="36349">MSGPSSIAATLIVRNEARCLARCLTSVAPFVDRMVVIDTGSTDDTVAIARAAGAEVHHLPWPDDFAAARNHALACADADWNLVIDADEWIMAGGEALRDFCAGLPRLGRICVESDTQDGANTARSWITRLLPRGARFEGRVHEQVASPLPRVRLPLHVGHDGYRDEQIAAKRDRNHMLLLRELAALPDDAYLLYQLGKDAQMRADLPAACDYLARALAATPVEANWRHALVTTAIPLMSQAGRVPDALALADAEFGQWPESPDYFFVLGDVLLDQAMADPAQAVGHWLPLAEAAWEQCLTIGERPELDGSVAGRGSHLARHNLDVLRSQLKALAA</sequence>